<evidence type="ECO:0000256" key="7">
    <source>
        <dbReference type="ARBA" id="ARBA00022840"/>
    </source>
</evidence>
<evidence type="ECO:0000256" key="5">
    <source>
        <dbReference type="ARBA" id="ARBA00022723"/>
    </source>
</evidence>
<dbReference type="Pfam" id="PF02875">
    <property type="entry name" value="Mur_ligase_C"/>
    <property type="match status" value="1"/>
</dbReference>
<dbReference type="GO" id="GO:0005524">
    <property type="term" value="F:ATP binding"/>
    <property type="evidence" value="ECO:0007669"/>
    <property type="project" value="UniProtKB-KW"/>
</dbReference>
<comment type="caution">
    <text evidence="14">The sequence shown here is derived from an EMBL/GenBank/DDBJ whole genome shotgun (WGS) entry which is preliminary data.</text>
</comment>
<evidence type="ECO:0000259" key="13">
    <source>
        <dbReference type="Pfam" id="PF08245"/>
    </source>
</evidence>
<dbReference type="PANTHER" id="PTHR11136:SF0">
    <property type="entry name" value="DIHYDROFOLATE SYNTHETASE-RELATED"/>
    <property type="match status" value="1"/>
</dbReference>
<evidence type="ECO:0000313" key="14">
    <source>
        <dbReference type="EMBL" id="MCC0176932.1"/>
    </source>
</evidence>
<reference evidence="14" key="1">
    <citation type="journal article" date="2021" name="Antonie Van Leeuwenhoek">
        <title>Draft genome and description of Waterburya agarophytonicola gen. nov. sp. nov. (Pleurocapsales, Cyanobacteria): a seaweed symbiont.</title>
        <authorList>
            <person name="Bonthond G."/>
            <person name="Shalygin S."/>
            <person name="Bayer T."/>
            <person name="Weinberger F."/>
        </authorList>
    </citation>
    <scope>NUCLEOTIDE SEQUENCE</scope>
    <source>
        <strain evidence="14">KI4</strain>
    </source>
</reference>
<dbReference type="EC" id="6.3.2.17" evidence="3"/>
<evidence type="ECO:0000256" key="2">
    <source>
        <dbReference type="ARBA" id="ARBA00008276"/>
    </source>
</evidence>
<dbReference type="SUPFAM" id="SSF53623">
    <property type="entry name" value="MurD-like peptide ligases, catalytic domain"/>
    <property type="match status" value="1"/>
</dbReference>
<dbReference type="PIRSF" id="PIRSF001563">
    <property type="entry name" value="Folylpolyglu_synth"/>
    <property type="match status" value="1"/>
</dbReference>
<dbReference type="InterPro" id="IPR013221">
    <property type="entry name" value="Mur_ligase_cen"/>
</dbReference>
<dbReference type="EMBL" id="JADWDC010000014">
    <property type="protein sequence ID" value="MCC0176932.1"/>
    <property type="molecule type" value="Genomic_DNA"/>
</dbReference>
<dbReference type="Gene3D" id="3.40.1190.10">
    <property type="entry name" value="Mur-like, catalytic domain"/>
    <property type="match status" value="1"/>
</dbReference>
<dbReference type="NCBIfam" id="TIGR01499">
    <property type="entry name" value="folC"/>
    <property type="match status" value="1"/>
</dbReference>
<accession>A0A964BQD3</accession>
<dbReference type="GO" id="GO:0004326">
    <property type="term" value="F:tetrahydrofolylpolyglutamate synthase activity"/>
    <property type="evidence" value="ECO:0007669"/>
    <property type="project" value="UniProtKB-EC"/>
</dbReference>
<dbReference type="Gene3D" id="3.90.190.20">
    <property type="entry name" value="Mur ligase, C-terminal domain"/>
    <property type="match status" value="1"/>
</dbReference>
<keyword evidence="15" id="KW-1185">Reference proteome</keyword>
<proteinExistence type="inferred from homology"/>
<name>A0A964BQD3_9CYAN</name>
<dbReference type="GO" id="GO:0005737">
    <property type="term" value="C:cytoplasm"/>
    <property type="evidence" value="ECO:0007669"/>
    <property type="project" value="TreeGrafter"/>
</dbReference>
<feature type="domain" description="Mur ligase C-terminal" evidence="12">
    <location>
        <begin position="290"/>
        <end position="414"/>
    </location>
</feature>
<sequence>MVADDLQIGSLLQPFQRFGVNLGLKRIEKLLANLGNPQEKVPIIHVAGSNGKGSVCAYLSSILTEGGYRVGRYTSPHLVDWTERIYLNEQAIAPTELIKLLQDIHGALDPNAESPTQFEVITAAAWLYFARSQVDIAVMEVGLGGRLDATNVTDRSLVSIITSLSKEHWQRLGPTIADIAREKAGVFKPNCPAIIGQLPSEAKDVAIARAKELDCPLTCVEPAQRIEIPQRNDANWAKYEDIKYPLPLNGEVQLNNSALAIAAIKILQQQGWDIPELAIQTGMNKTRWLGRLQWSTWQNSPLLIDGAHNPAAAIALRQYVDTLKKPIVWVIGILSTKDREDVFDALLKPQDELHLVPVPDHSSADTQELAAIANGVCPNLSHCSTHLDVFTALDSAISRTQESKTEKLVVLCGSLYLIGHLFQNRDLHQPSHKLVNAR</sequence>
<evidence type="ECO:0000256" key="10">
    <source>
        <dbReference type="ARBA" id="ARBA00047493"/>
    </source>
</evidence>
<evidence type="ECO:0000256" key="1">
    <source>
        <dbReference type="ARBA" id="ARBA00001946"/>
    </source>
</evidence>
<dbReference type="InterPro" id="IPR004101">
    <property type="entry name" value="Mur_ligase_C"/>
</dbReference>
<evidence type="ECO:0000256" key="8">
    <source>
        <dbReference type="ARBA" id="ARBA00022842"/>
    </source>
</evidence>
<keyword evidence="5" id="KW-0479">Metal-binding</keyword>
<gene>
    <name evidence="14" type="ORF">I4641_08060</name>
</gene>
<dbReference type="GO" id="GO:0008841">
    <property type="term" value="F:dihydrofolate synthase activity"/>
    <property type="evidence" value="ECO:0007669"/>
    <property type="project" value="TreeGrafter"/>
</dbReference>
<evidence type="ECO:0000256" key="11">
    <source>
        <dbReference type="PIRNR" id="PIRNR001563"/>
    </source>
</evidence>
<dbReference type="Proteomes" id="UP000729733">
    <property type="component" value="Unassembled WGS sequence"/>
</dbReference>
<dbReference type="InterPro" id="IPR001645">
    <property type="entry name" value="Folylpolyglutamate_synth"/>
</dbReference>
<dbReference type="GO" id="GO:0046872">
    <property type="term" value="F:metal ion binding"/>
    <property type="evidence" value="ECO:0007669"/>
    <property type="project" value="UniProtKB-KW"/>
</dbReference>
<evidence type="ECO:0000256" key="9">
    <source>
        <dbReference type="ARBA" id="ARBA00030592"/>
    </source>
</evidence>
<evidence type="ECO:0000256" key="6">
    <source>
        <dbReference type="ARBA" id="ARBA00022741"/>
    </source>
</evidence>
<evidence type="ECO:0000313" key="15">
    <source>
        <dbReference type="Proteomes" id="UP000729733"/>
    </source>
</evidence>
<organism evidence="14 15">
    <name type="scientific">Waterburya agarophytonicola KI4</name>
    <dbReference type="NCBI Taxonomy" id="2874699"/>
    <lineage>
        <taxon>Bacteria</taxon>
        <taxon>Bacillati</taxon>
        <taxon>Cyanobacteriota</taxon>
        <taxon>Cyanophyceae</taxon>
        <taxon>Pleurocapsales</taxon>
        <taxon>Hyellaceae</taxon>
        <taxon>Waterburya</taxon>
        <taxon>Waterburya agarophytonicola</taxon>
    </lineage>
</organism>
<keyword evidence="6 11" id="KW-0547">Nucleotide-binding</keyword>
<comment type="similarity">
    <text evidence="2 11">Belongs to the folylpolyglutamate synthase family.</text>
</comment>
<dbReference type="AlphaFoldDB" id="A0A964BQD3"/>
<dbReference type="RefSeq" id="WP_229639969.1">
    <property type="nucleotide sequence ID" value="NZ_JADWDC010000014.1"/>
</dbReference>
<feature type="domain" description="Mur ligase central" evidence="13">
    <location>
        <begin position="46"/>
        <end position="263"/>
    </location>
</feature>
<evidence type="ECO:0000259" key="12">
    <source>
        <dbReference type="Pfam" id="PF02875"/>
    </source>
</evidence>
<dbReference type="InterPro" id="IPR036565">
    <property type="entry name" value="Mur-like_cat_sf"/>
</dbReference>
<evidence type="ECO:0000256" key="4">
    <source>
        <dbReference type="ARBA" id="ARBA00022598"/>
    </source>
</evidence>
<evidence type="ECO:0000256" key="3">
    <source>
        <dbReference type="ARBA" id="ARBA00013025"/>
    </source>
</evidence>
<keyword evidence="8" id="KW-0460">Magnesium</keyword>
<dbReference type="SUPFAM" id="SSF53244">
    <property type="entry name" value="MurD-like peptide ligases, peptide-binding domain"/>
    <property type="match status" value="1"/>
</dbReference>
<dbReference type="PANTHER" id="PTHR11136">
    <property type="entry name" value="FOLYLPOLYGLUTAMATE SYNTHASE-RELATED"/>
    <property type="match status" value="1"/>
</dbReference>
<dbReference type="Pfam" id="PF08245">
    <property type="entry name" value="Mur_ligase_M"/>
    <property type="match status" value="1"/>
</dbReference>
<comment type="cofactor">
    <cofactor evidence="1">
        <name>Mg(2+)</name>
        <dbReference type="ChEBI" id="CHEBI:18420"/>
    </cofactor>
</comment>
<dbReference type="InterPro" id="IPR036615">
    <property type="entry name" value="Mur_ligase_C_dom_sf"/>
</dbReference>
<dbReference type="FunFam" id="3.40.1190.10:FF:000011">
    <property type="entry name" value="Folylpolyglutamate synthase/dihydrofolate synthase"/>
    <property type="match status" value="1"/>
</dbReference>
<keyword evidence="4 11" id="KW-0436">Ligase</keyword>
<protein>
    <recommendedName>
        <fullName evidence="3">tetrahydrofolate synthase</fullName>
        <ecNumber evidence="3">6.3.2.17</ecNumber>
    </recommendedName>
    <alternativeName>
        <fullName evidence="9">Tetrahydrofolylpolyglutamate synthase</fullName>
    </alternativeName>
</protein>
<comment type="catalytic activity">
    <reaction evidence="10">
        <text>(6S)-5,6,7,8-tetrahydrofolyl-(gamma-L-Glu)(n) + L-glutamate + ATP = (6S)-5,6,7,8-tetrahydrofolyl-(gamma-L-Glu)(n+1) + ADP + phosphate + H(+)</text>
        <dbReference type="Rhea" id="RHEA:10580"/>
        <dbReference type="Rhea" id="RHEA-COMP:14738"/>
        <dbReference type="Rhea" id="RHEA-COMP:14740"/>
        <dbReference type="ChEBI" id="CHEBI:15378"/>
        <dbReference type="ChEBI" id="CHEBI:29985"/>
        <dbReference type="ChEBI" id="CHEBI:30616"/>
        <dbReference type="ChEBI" id="CHEBI:43474"/>
        <dbReference type="ChEBI" id="CHEBI:141005"/>
        <dbReference type="ChEBI" id="CHEBI:456216"/>
        <dbReference type="EC" id="6.3.2.17"/>
    </reaction>
</comment>
<keyword evidence="7 11" id="KW-0067">ATP-binding</keyword>